<keyword evidence="9" id="KW-0677">Repeat</keyword>
<dbReference type="Gene3D" id="2.30.30.490">
    <property type="match status" value="1"/>
</dbReference>
<dbReference type="InterPro" id="IPR003616">
    <property type="entry name" value="Post-SET_dom"/>
</dbReference>
<dbReference type="PROSITE" id="PS50280">
    <property type="entry name" value="SET"/>
    <property type="match status" value="1"/>
</dbReference>
<dbReference type="InterPro" id="IPR001025">
    <property type="entry name" value="BAH_dom"/>
</dbReference>
<dbReference type="InterPro" id="IPR001965">
    <property type="entry name" value="Znf_PHD"/>
</dbReference>
<dbReference type="Pfam" id="PF00856">
    <property type="entry name" value="SET"/>
    <property type="match status" value="1"/>
</dbReference>
<evidence type="ECO:0000256" key="13">
    <source>
        <dbReference type="ARBA" id="ARBA00023015"/>
    </source>
</evidence>
<dbReference type="PROSITE" id="PS51215">
    <property type="entry name" value="AWS"/>
    <property type="match status" value="1"/>
</dbReference>
<feature type="compositionally biased region" description="Basic and acidic residues" evidence="19">
    <location>
        <begin position="827"/>
        <end position="849"/>
    </location>
</feature>
<dbReference type="Pfam" id="PF17907">
    <property type="entry name" value="AWS"/>
    <property type="match status" value="1"/>
</dbReference>
<dbReference type="GO" id="GO:0005654">
    <property type="term" value="C:nucleoplasm"/>
    <property type="evidence" value="ECO:0007669"/>
    <property type="project" value="TreeGrafter"/>
</dbReference>
<reference evidence="25" key="1">
    <citation type="journal article" date="2017" name="Parasit. Vectors">
        <title>Sialotranscriptomics of Rhipicephalus zambeziensis reveals intricate expression profiles of secretory proteins and suggests tight temporal transcriptional regulation during blood-feeding.</title>
        <authorList>
            <person name="de Castro M.H."/>
            <person name="de Klerk D."/>
            <person name="Pienaar R."/>
            <person name="Rees D.J.G."/>
            <person name="Mans B.J."/>
        </authorList>
    </citation>
    <scope>NUCLEOTIDE SEQUENCE</scope>
    <source>
        <tissue evidence="25">Salivary glands</tissue>
    </source>
</reference>
<evidence type="ECO:0000259" key="24">
    <source>
        <dbReference type="PROSITE" id="PS51215"/>
    </source>
</evidence>
<feature type="compositionally biased region" description="Polar residues" evidence="19">
    <location>
        <begin position="1"/>
        <end position="20"/>
    </location>
</feature>
<keyword evidence="3" id="KW-0158">Chromosome</keyword>
<feature type="domain" description="SET" evidence="21">
    <location>
        <begin position="267"/>
        <end position="383"/>
    </location>
</feature>
<dbReference type="EMBL" id="GFPF01008427">
    <property type="protein sequence ID" value="MAA19573.1"/>
    <property type="molecule type" value="Transcribed_RNA"/>
</dbReference>
<evidence type="ECO:0000256" key="18">
    <source>
        <dbReference type="PROSITE-ProRule" id="PRU00035"/>
    </source>
</evidence>
<evidence type="ECO:0000256" key="1">
    <source>
        <dbReference type="ARBA" id="ARBA00004123"/>
    </source>
</evidence>
<protein>
    <submittedName>
        <fullName evidence="25">Histone-lysine N-methyltransferase ASH1L</fullName>
    </submittedName>
</protein>
<keyword evidence="16" id="KW-0804">Transcription</keyword>
<proteinExistence type="predicted"/>
<dbReference type="PRINTS" id="PR00503">
    <property type="entry name" value="BROMODOMAIN"/>
</dbReference>
<dbReference type="SMART" id="SM00297">
    <property type="entry name" value="BROMO"/>
    <property type="match status" value="1"/>
</dbReference>
<feature type="domain" description="Bromo" evidence="20">
    <location>
        <begin position="606"/>
        <end position="676"/>
    </location>
</feature>
<dbReference type="PROSITE" id="PS00633">
    <property type="entry name" value="BROMODOMAIN_1"/>
    <property type="match status" value="1"/>
</dbReference>
<dbReference type="InterPro" id="IPR043319">
    <property type="entry name" value="PHD_ASH1L"/>
</dbReference>
<evidence type="ECO:0000256" key="17">
    <source>
        <dbReference type="ARBA" id="ARBA00023242"/>
    </source>
</evidence>
<feature type="region of interest" description="Disordered" evidence="19">
    <location>
        <begin position="824"/>
        <end position="877"/>
    </location>
</feature>
<evidence type="ECO:0000256" key="7">
    <source>
        <dbReference type="ARBA" id="ARBA00022691"/>
    </source>
</evidence>
<dbReference type="Gene3D" id="3.30.40.10">
    <property type="entry name" value="Zinc/RING finger domain, C3HC4 (zinc finger)"/>
    <property type="match status" value="1"/>
</dbReference>
<dbReference type="SMART" id="SM00317">
    <property type="entry name" value="SET"/>
    <property type="match status" value="1"/>
</dbReference>
<feature type="compositionally biased region" description="Basic residues" evidence="19">
    <location>
        <begin position="37"/>
        <end position="47"/>
    </location>
</feature>
<dbReference type="SMART" id="SM00508">
    <property type="entry name" value="PostSET"/>
    <property type="match status" value="1"/>
</dbReference>
<dbReference type="SMART" id="SM00439">
    <property type="entry name" value="BAH"/>
    <property type="match status" value="1"/>
</dbReference>
<dbReference type="PANTHER" id="PTHR46147">
    <property type="entry name" value="HISTONE-LYSINE N-METHYLTRANSFERASE ASH1"/>
    <property type="match status" value="1"/>
</dbReference>
<dbReference type="GO" id="GO:0005694">
    <property type="term" value="C:chromosome"/>
    <property type="evidence" value="ECO:0007669"/>
    <property type="project" value="UniProtKB-SubCell"/>
</dbReference>
<dbReference type="Gene3D" id="1.20.920.10">
    <property type="entry name" value="Bromodomain-like"/>
    <property type="match status" value="1"/>
</dbReference>
<dbReference type="InterPro" id="IPR011011">
    <property type="entry name" value="Znf_FYVE_PHD"/>
</dbReference>
<evidence type="ECO:0000259" key="20">
    <source>
        <dbReference type="PROSITE" id="PS50014"/>
    </source>
</evidence>
<dbReference type="PROSITE" id="PS50868">
    <property type="entry name" value="POST_SET"/>
    <property type="match status" value="1"/>
</dbReference>
<dbReference type="InterPro" id="IPR019786">
    <property type="entry name" value="Zinc_finger_PHD-type_CS"/>
</dbReference>
<dbReference type="InterPro" id="IPR013083">
    <property type="entry name" value="Znf_RING/FYVE/PHD"/>
</dbReference>
<feature type="region of interest" description="Disordered" evidence="19">
    <location>
        <begin position="1"/>
        <end position="47"/>
    </location>
</feature>
<feature type="domain" description="Post-SET" evidence="22">
    <location>
        <begin position="391"/>
        <end position="407"/>
    </location>
</feature>
<dbReference type="FunFam" id="1.20.920.10:FF:000025">
    <property type="entry name" value="Histone-lysine N-methyltransferase"/>
    <property type="match status" value="1"/>
</dbReference>
<feature type="compositionally biased region" description="Basic and acidic residues" evidence="19">
    <location>
        <begin position="1026"/>
        <end position="1036"/>
    </location>
</feature>
<dbReference type="Gene3D" id="2.170.270.10">
    <property type="entry name" value="SET domain"/>
    <property type="match status" value="1"/>
</dbReference>
<keyword evidence="15" id="KW-0010">Activator</keyword>
<evidence type="ECO:0000313" key="25">
    <source>
        <dbReference type="EMBL" id="MAA19573.1"/>
    </source>
</evidence>
<feature type="region of interest" description="Disordered" evidence="19">
    <location>
        <begin position="408"/>
        <end position="457"/>
    </location>
</feature>
<dbReference type="CDD" id="cd15548">
    <property type="entry name" value="PHD_ASH1L"/>
    <property type="match status" value="1"/>
</dbReference>
<keyword evidence="13" id="KW-0805">Transcription regulation</keyword>
<feature type="compositionally biased region" description="Low complexity" evidence="19">
    <location>
        <begin position="867"/>
        <end position="877"/>
    </location>
</feature>
<feature type="domain" description="BAH" evidence="23">
    <location>
        <begin position="852"/>
        <end position="978"/>
    </location>
</feature>
<feature type="domain" description="AWS" evidence="24">
    <location>
        <begin position="213"/>
        <end position="264"/>
    </location>
</feature>
<keyword evidence="14 18" id="KW-0103">Bromodomain</keyword>
<dbReference type="FunFam" id="3.30.40.10:FF:000113">
    <property type="entry name" value="Histone-lysine N-methyltransferase"/>
    <property type="match status" value="1"/>
</dbReference>
<dbReference type="SUPFAM" id="SSF82199">
    <property type="entry name" value="SET domain"/>
    <property type="match status" value="1"/>
</dbReference>
<dbReference type="FunFam" id="2.170.270.10:FF:000011">
    <property type="entry name" value="Histone-lysine N-methyltransferase"/>
    <property type="match status" value="1"/>
</dbReference>
<dbReference type="GO" id="GO:0032259">
    <property type="term" value="P:methylation"/>
    <property type="evidence" value="ECO:0007669"/>
    <property type="project" value="UniProtKB-KW"/>
</dbReference>
<evidence type="ECO:0000256" key="11">
    <source>
        <dbReference type="ARBA" id="ARBA00022833"/>
    </source>
</evidence>
<keyword evidence="6 25" id="KW-0808">Transferase</keyword>
<keyword evidence="4" id="KW-0597">Phosphoprotein</keyword>
<dbReference type="PROSITE" id="PS50014">
    <property type="entry name" value="BROMODOMAIN_2"/>
    <property type="match status" value="1"/>
</dbReference>
<evidence type="ECO:0000259" key="22">
    <source>
        <dbReference type="PROSITE" id="PS50868"/>
    </source>
</evidence>
<evidence type="ECO:0000256" key="4">
    <source>
        <dbReference type="ARBA" id="ARBA00022553"/>
    </source>
</evidence>
<evidence type="ECO:0000256" key="5">
    <source>
        <dbReference type="ARBA" id="ARBA00022603"/>
    </source>
</evidence>
<feature type="compositionally biased region" description="Basic residues" evidence="19">
    <location>
        <begin position="432"/>
        <end position="448"/>
    </location>
</feature>
<dbReference type="SMART" id="SM00570">
    <property type="entry name" value="AWS"/>
    <property type="match status" value="1"/>
</dbReference>
<evidence type="ECO:0000256" key="14">
    <source>
        <dbReference type="ARBA" id="ARBA00023117"/>
    </source>
</evidence>
<comment type="subcellular location">
    <subcellularLocation>
        <location evidence="2">Chromosome</location>
    </subcellularLocation>
    <subcellularLocation>
        <location evidence="1">Nucleus</location>
    </subcellularLocation>
</comment>
<evidence type="ECO:0000259" key="23">
    <source>
        <dbReference type="PROSITE" id="PS51038"/>
    </source>
</evidence>
<keyword evidence="10" id="KW-0863">Zinc-finger</keyword>
<keyword evidence="8" id="KW-0479">Metal-binding</keyword>
<evidence type="ECO:0000256" key="8">
    <source>
        <dbReference type="ARBA" id="ARBA00022723"/>
    </source>
</evidence>
<evidence type="ECO:0000256" key="6">
    <source>
        <dbReference type="ARBA" id="ARBA00022679"/>
    </source>
</evidence>
<dbReference type="PANTHER" id="PTHR46147:SF3">
    <property type="entry name" value="HISTONE-LYSINE N-METHYLTRANSFERASE ASH1"/>
    <property type="match status" value="1"/>
</dbReference>
<dbReference type="SUPFAM" id="SSF57903">
    <property type="entry name" value="FYVE/PHD zinc finger"/>
    <property type="match status" value="1"/>
</dbReference>
<evidence type="ECO:0000259" key="21">
    <source>
        <dbReference type="PROSITE" id="PS50280"/>
    </source>
</evidence>
<evidence type="ECO:0000256" key="10">
    <source>
        <dbReference type="ARBA" id="ARBA00022771"/>
    </source>
</evidence>
<dbReference type="GO" id="GO:0003682">
    <property type="term" value="F:chromatin binding"/>
    <property type="evidence" value="ECO:0007669"/>
    <property type="project" value="InterPro"/>
</dbReference>
<dbReference type="CDD" id="cd04717">
    <property type="entry name" value="BAH_polybromo"/>
    <property type="match status" value="1"/>
</dbReference>
<dbReference type="CDD" id="cd19174">
    <property type="entry name" value="SET_ASH1L"/>
    <property type="match status" value="1"/>
</dbReference>
<dbReference type="InterPro" id="IPR043151">
    <property type="entry name" value="BAH_sf"/>
</dbReference>
<dbReference type="Pfam" id="PF20826">
    <property type="entry name" value="PHD_5"/>
    <property type="match status" value="1"/>
</dbReference>
<dbReference type="Pfam" id="PF00439">
    <property type="entry name" value="Bromodomain"/>
    <property type="match status" value="1"/>
</dbReference>
<keyword evidence="17" id="KW-0539">Nucleus</keyword>
<keyword evidence="5 25" id="KW-0489">Methyltransferase</keyword>
<feature type="region of interest" description="Disordered" evidence="19">
    <location>
        <begin position="1005"/>
        <end position="1036"/>
    </location>
</feature>
<dbReference type="PROSITE" id="PS01359">
    <property type="entry name" value="ZF_PHD_1"/>
    <property type="match status" value="1"/>
</dbReference>
<evidence type="ECO:0000256" key="15">
    <source>
        <dbReference type="ARBA" id="ARBA00023159"/>
    </source>
</evidence>
<organism evidence="25">
    <name type="scientific">Rhipicephalus zambeziensis</name>
    <dbReference type="NCBI Taxonomy" id="60191"/>
    <lineage>
        <taxon>Eukaryota</taxon>
        <taxon>Metazoa</taxon>
        <taxon>Ecdysozoa</taxon>
        <taxon>Arthropoda</taxon>
        <taxon>Chelicerata</taxon>
        <taxon>Arachnida</taxon>
        <taxon>Acari</taxon>
        <taxon>Parasitiformes</taxon>
        <taxon>Ixodida</taxon>
        <taxon>Ixodoidea</taxon>
        <taxon>Ixodidae</taxon>
        <taxon>Rhipicephalinae</taxon>
        <taxon>Rhipicephalus</taxon>
        <taxon>Rhipicephalus</taxon>
    </lineage>
</organism>
<dbReference type="GO" id="GO:0008270">
    <property type="term" value="F:zinc ion binding"/>
    <property type="evidence" value="ECO:0007669"/>
    <property type="project" value="UniProtKB-KW"/>
</dbReference>
<accession>A0A224YZ16</accession>
<dbReference type="GO" id="GO:0006355">
    <property type="term" value="P:regulation of DNA-templated transcription"/>
    <property type="evidence" value="ECO:0007669"/>
    <property type="project" value="TreeGrafter"/>
</dbReference>
<dbReference type="SUPFAM" id="SSF47370">
    <property type="entry name" value="Bromodomain"/>
    <property type="match status" value="1"/>
</dbReference>
<dbReference type="InterPro" id="IPR006560">
    <property type="entry name" value="AWS_dom"/>
</dbReference>
<dbReference type="InterPro" id="IPR018359">
    <property type="entry name" value="Bromodomain_CS"/>
</dbReference>
<keyword evidence="12" id="KW-0156">Chromatin regulator</keyword>
<evidence type="ECO:0000256" key="3">
    <source>
        <dbReference type="ARBA" id="ARBA00022454"/>
    </source>
</evidence>
<dbReference type="AlphaFoldDB" id="A0A224YZ16"/>
<dbReference type="GO" id="GO:0042800">
    <property type="term" value="F:histone H3K4 methyltransferase activity"/>
    <property type="evidence" value="ECO:0007669"/>
    <property type="project" value="TreeGrafter"/>
</dbReference>
<dbReference type="Pfam" id="PF01426">
    <property type="entry name" value="BAH"/>
    <property type="match status" value="1"/>
</dbReference>
<dbReference type="InterPro" id="IPR001214">
    <property type="entry name" value="SET_dom"/>
</dbReference>
<evidence type="ECO:0000256" key="9">
    <source>
        <dbReference type="ARBA" id="ARBA00022737"/>
    </source>
</evidence>
<evidence type="ECO:0000256" key="12">
    <source>
        <dbReference type="ARBA" id="ARBA00022853"/>
    </source>
</evidence>
<evidence type="ECO:0000256" key="19">
    <source>
        <dbReference type="SAM" id="MobiDB-lite"/>
    </source>
</evidence>
<keyword evidence="7" id="KW-0949">S-adenosyl-L-methionine</keyword>
<dbReference type="InterPro" id="IPR046341">
    <property type="entry name" value="SET_dom_sf"/>
</dbReference>
<dbReference type="PROSITE" id="PS51038">
    <property type="entry name" value="BAH"/>
    <property type="match status" value="1"/>
</dbReference>
<evidence type="ECO:0000256" key="16">
    <source>
        <dbReference type="ARBA" id="ARBA00023163"/>
    </source>
</evidence>
<sequence length="1065" mass="120723">MDSTSTKAPASMSSEPSQDDTPVVTVTKPSTGDGTHRTRRRRRREHQLPKKKYLKAGLYSSCFKEDGSLSKDGVEVASTETSLPEQLSSLNLNAVLCWAPSPDGFHLTTTCTVPPEEMVATTIKTEPLCETTTEEEDESGHAVPVEEERCVGLMPSPIHAGKYLRQKRADFQLPYDIWWLHKNKQLLYSYDPVNNYKRIKSNVYVDVKPVSKYEVQSCNCSRPKTKVDKGCGADCLNRMMYVECSPTLCPCGDQCGNQKIQKHEWSPGLERFMTRDRGWGIRTRESIKAGEFILEYVGEIVSEQEFRHRMAERYRNDEHHYCLNLDSGMVIDGYRMAGEGRFVNHACDPNCEMQKWSVNGFYRVGLFALKDIPGNTEICYDYNFHNFNNERQQECKCGSDKCRGFIGGKSQRLNPQAKDKTKEGTKGTSSRSVRKQQRARHQLRRKREGTKGEGCTTVTEPTVAARLSQLQLKPLSHQQRCFVQKHRCFLLRNYDRAKRSCARRPSRDRQSHGTGSELAAAGGKKQSVHPAGLGANVAASTTGAEEEEEREEEAFRTQFTALNTSRSVRTRQLARAQENTQLARTARLAQVFRDICSSVLACKDENGKVLSTPFVNLPSKRKCPGYFEKIHTPIDLNNIEKNIITGEYKDLETFAADFNLLFDNAELYHKDNTELMTSVSKLRRCYEEAKYLVVPILEDILGEPVPSHFSTYSANHEKPAEEDEEVIRCVCNIFKDEGLMIQCEKCFVWQHCDCMGVNGDIENYLCELCNPREVCLEIPLGPPVANGGIQSYLTLLKGNLQVKQGDCVYLSKFKDKSPLKPLAQEVQGDKNASKVAEDGVDVDGTKAEDAAAEEGGGKSTLLRNLHGSNSPSSEEGGSLDVFRVERLWKNERGEKFIYGHHYLRPHETFHEPTRKFYHNEVLRVPLYEILPLECVAGACWVLDLTTYCRGRPRGATEKDVYICEYRVDKSARLFYKINKPRFPVCMKSYAFDTFDAKLAPKRTYSPRSNPVVYQKRSRAKTAQGFSDDRSADREVKKERLHKVVRRLVASATAEEDTELPPSSRQ</sequence>
<evidence type="ECO:0000256" key="2">
    <source>
        <dbReference type="ARBA" id="ARBA00004286"/>
    </source>
</evidence>
<name>A0A224YZ16_9ACAR</name>
<dbReference type="InterPro" id="IPR036427">
    <property type="entry name" value="Bromodomain-like_sf"/>
</dbReference>
<feature type="region of interest" description="Disordered" evidence="19">
    <location>
        <begin position="499"/>
        <end position="555"/>
    </location>
</feature>
<dbReference type="SMART" id="SM00249">
    <property type="entry name" value="PHD"/>
    <property type="match status" value="1"/>
</dbReference>
<dbReference type="InterPro" id="IPR001487">
    <property type="entry name" value="Bromodomain"/>
</dbReference>
<keyword evidence="11" id="KW-0862">Zinc</keyword>